<dbReference type="AlphaFoldDB" id="A0A2J8V6F8"/>
<feature type="compositionally biased region" description="Basic and acidic residues" evidence="1">
    <location>
        <begin position="49"/>
        <end position="67"/>
    </location>
</feature>
<accession>A0A2J8V6F8</accession>
<comment type="caution">
    <text evidence="2">The sequence shown here is derived from an EMBL/GenBank/DDBJ whole genome shotgun (WGS) entry which is preliminary data.</text>
</comment>
<dbReference type="EMBL" id="NDHI03003431">
    <property type="protein sequence ID" value="PNJ53115.1"/>
    <property type="molecule type" value="Genomic_DNA"/>
</dbReference>
<sequence length="113" mass="12140">MSARPSLPPLPAKPAGSPRLRERPAPVGPGGEDAYSLLLRPQLGTRKVARAEEAGGEEGKREAEAWTRRAAASARRGANGDEKQMSLQDQTVILPRRPPPPVSLLSCVMILRL</sequence>
<organism evidence="2">
    <name type="scientific">Pongo abelii</name>
    <name type="common">Sumatran orangutan</name>
    <name type="synonym">Pongo pygmaeus abelii</name>
    <dbReference type="NCBI Taxonomy" id="9601"/>
    <lineage>
        <taxon>Eukaryota</taxon>
        <taxon>Metazoa</taxon>
        <taxon>Chordata</taxon>
        <taxon>Craniata</taxon>
        <taxon>Vertebrata</taxon>
        <taxon>Euteleostomi</taxon>
        <taxon>Mammalia</taxon>
        <taxon>Eutheria</taxon>
        <taxon>Euarchontoglires</taxon>
        <taxon>Primates</taxon>
        <taxon>Haplorrhini</taxon>
        <taxon>Catarrhini</taxon>
        <taxon>Hominidae</taxon>
        <taxon>Pongo</taxon>
    </lineage>
</organism>
<name>A0A2J8V6F8_PONAB</name>
<feature type="region of interest" description="Disordered" evidence="1">
    <location>
        <begin position="1"/>
        <end position="84"/>
    </location>
</feature>
<evidence type="ECO:0000313" key="2">
    <source>
        <dbReference type="EMBL" id="PNJ53115.1"/>
    </source>
</evidence>
<feature type="compositionally biased region" description="Pro residues" evidence="1">
    <location>
        <begin position="1"/>
        <end position="12"/>
    </location>
</feature>
<protein>
    <submittedName>
        <fullName evidence="2">SERTAD4-AS1 isoform 3</fullName>
    </submittedName>
</protein>
<feature type="compositionally biased region" description="Low complexity" evidence="1">
    <location>
        <begin position="68"/>
        <end position="77"/>
    </location>
</feature>
<evidence type="ECO:0000256" key="1">
    <source>
        <dbReference type="SAM" id="MobiDB-lite"/>
    </source>
</evidence>
<reference evidence="2" key="1">
    <citation type="submission" date="2017-12" db="EMBL/GenBank/DDBJ databases">
        <title>High-resolution comparative analysis of great ape genomes.</title>
        <authorList>
            <person name="Pollen A."/>
            <person name="Hastie A."/>
            <person name="Hormozdiari F."/>
            <person name="Dougherty M."/>
            <person name="Liu R."/>
            <person name="Chaisson M."/>
            <person name="Hoppe E."/>
            <person name="Hill C."/>
            <person name="Pang A."/>
            <person name="Hillier L."/>
            <person name="Baker C."/>
            <person name="Armstrong J."/>
            <person name="Shendure J."/>
            <person name="Paten B."/>
            <person name="Wilson R."/>
            <person name="Chao H."/>
            <person name="Schneider V."/>
            <person name="Ventura M."/>
            <person name="Kronenberg Z."/>
            <person name="Murali S."/>
            <person name="Gordon D."/>
            <person name="Cantsilieris S."/>
            <person name="Munson K."/>
            <person name="Nelson B."/>
            <person name="Raja A."/>
            <person name="Underwood J."/>
            <person name="Diekhans M."/>
            <person name="Fiddes I."/>
            <person name="Haussler D."/>
            <person name="Eichler E."/>
        </authorList>
    </citation>
    <scope>NUCLEOTIDE SEQUENCE [LARGE SCALE GENOMIC DNA]</scope>
    <source>
        <strain evidence="2">Susie</strain>
    </source>
</reference>
<proteinExistence type="predicted"/>
<gene>
    <name evidence="2" type="ORF">CR201_G0022061</name>
</gene>